<reference evidence="1" key="1">
    <citation type="submission" date="2019-08" db="EMBL/GenBank/DDBJ databases">
        <authorList>
            <person name="Kucharzyk K."/>
            <person name="Murdoch R.W."/>
            <person name="Higgins S."/>
            <person name="Loffler F."/>
        </authorList>
    </citation>
    <scope>NUCLEOTIDE SEQUENCE</scope>
</reference>
<sequence>MDQNLISASISPEELISINEAIKTLKEKMPFLSTLQKAEIGGLFKVGNNYQPFLDLAKQVKDAHPEILSGVFNKDEFDKDYALFKAIQPIGQQINQINEGLQKAVIAVGSDSLDEALEIYAAVKQNKDKVPGLSVTYEAMAAFFKRSRIKSATT</sequence>
<organism evidence="1">
    <name type="scientific">bioreactor metagenome</name>
    <dbReference type="NCBI Taxonomy" id="1076179"/>
    <lineage>
        <taxon>unclassified sequences</taxon>
        <taxon>metagenomes</taxon>
        <taxon>ecological metagenomes</taxon>
    </lineage>
</organism>
<protein>
    <submittedName>
        <fullName evidence="1">Uncharacterized protein</fullName>
    </submittedName>
</protein>
<dbReference type="AlphaFoldDB" id="A0A645E9J0"/>
<proteinExistence type="predicted"/>
<accession>A0A645E9J0</accession>
<comment type="caution">
    <text evidence="1">The sequence shown here is derived from an EMBL/GenBank/DDBJ whole genome shotgun (WGS) entry which is preliminary data.</text>
</comment>
<dbReference type="EMBL" id="VSSQ01044633">
    <property type="protein sequence ID" value="MPM98470.1"/>
    <property type="molecule type" value="Genomic_DNA"/>
</dbReference>
<evidence type="ECO:0000313" key="1">
    <source>
        <dbReference type="EMBL" id="MPM98470.1"/>
    </source>
</evidence>
<gene>
    <name evidence="1" type="ORF">SDC9_145658</name>
</gene>
<name>A0A645E9J0_9ZZZZ</name>